<keyword evidence="2" id="KW-1185">Reference proteome</keyword>
<name>A0AAN9RFP8_PHACN</name>
<reference evidence="1 2" key="1">
    <citation type="submission" date="2024-01" db="EMBL/GenBank/DDBJ databases">
        <title>The genomes of 5 underutilized Papilionoideae crops provide insights into root nodulation and disease resistanc.</title>
        <authorList>
            <person name="Jiang F."/>
        </authorList>
    </citation>
    <scope>NUCLEOTIDE SEQUENCE [LARGE SCALE GENOMIC DNA]</scope>
    <source>
        <strain evidence="1">JINMINGXINNONG_FW02</strain>
        <tissue evidence="1">Leaves</tissue>
    </source>
</reference>
<sequence length="169" mass="19267">MEVPSAVREKLFEQERAFVWYPEASLASLPRSELDGVEVTQVDLRNIFIGKGLLKLILSFLACSNLKMEAQKKRHESVQGLIHHTVHETIEPVIICYSLISTSKSFNTKKVNRIIRRERKNSKSFTQKIDWCSGSVSMIKYVTYFSEPISVSALLQNVDHVLALSEEVL</sequence>
<dbReference type="Proteomes" id="UP001374584">
    <property type="component" value="Unassembled WGS sequence"/>
</dbReference>
<accession>A0AAN9RFP8</accession>
<protein>
    <submittedName>
        <fullName evidence="1">Uncharacterized protein</fullName>
    </submittedName>
</protein>
<evidence type="ECO:0000313" key="2">
    <source>
        <dbReference type="Proteomes" id="UP001374584"/>
    </source>
</evidence>
<comment type="caution">
    <text evidence="1">The sequence shown here is derived from an EMBL/GenBank/DDBJ whole genome shotgun (WGS) entry which is preliminary data.</text>
</comment>
<evidence type="ECO:0000313" key="1">
    <source>
        <dbReference type="EMBL" id="KAK7369619.1"/>
    </source>
</evidence>
<dbReference type="EMBL" id="JAYMYR010000004">
    <property type="protein sequence ID" value="KAK7369619.1"/>
    <property type="molecule type" value="Genomic_DNA"/>
</dbReference>
<proteinExistence type="predicted"/>
<organism evidence="1 2">
    <name type="scientific">Phaseolus coccineus</name>
    <name type="common">Scarlet runner bean</name>
    <name type="synonym">Phaseolus multiflorus</name>
    <dbReference type="NCBI Taxonomy" id="3886"/>
    <lineage>
        <taxon>Eukaryota</taxon>
        <taxon>Viridiplantae</taxon>
        <taxon>Streptophyta</taxon>
        <taxon>Embryophyta</taxon>
        <taxon>Tracheophyta</taxon>
        <taxon>Spermatophyta</taxon>
        <taxon>Magnoliopsida</taxon>
        <taxon>eudicotyledons</taxon>
        <taxon>Gunneridae</taxon>
        <taxon>Pentapetalae</taxon>
        <taxon>rosids</taxon>
        <taxon>fabids</taxon>
        <taxon>Fabales</taxon>
        <taxon>Fabaceae</taxon>
        <taxon>Papilionoideae</taxon>
        <taxon>50 kb inversion clade</taxon>
        <taxon>NPAAA clade</taxon>
        <taxon>indigoferoid/millettioid clade</taxon>
        <taxon>Phaseoleae</taxon>
        <taxon>Phaseolus</taxon>
    </lineage>
</organism>
<dbReference type="AlphaFoldDB" id="A0AAN9RFP8"/>
<gene>
    <name evidence="1" type="ORF">VNO80_11661</name>
</gene>